<dbReference type="InterPro" id="IPR013952">
    <property type="entry name" value="DUF1776_fun"/>
</dbReference>
<dbReference type="Gene3D" id="3.40.50.720">
    <property type="entry name" value="NAD(P)-binding Rossmann-like Domain"/>
    <property type="match status" value="1"/>
</dbReference>
<evidence type="ECO:0008006" key="4">
    <source>
        <dbReference type="Google" id="ProtNLM"/>
    </source>
</evidence>
<keyword evidence="3" id="KW-1185">Reference proteome</keyword>
<protein>
    <recommendedName>
        <fullName evidence="4">DUF1776-domain-containing protein</fullName>
    </recommendedName>
</protein>
<organism evidence="2 3">
    <name type="scientific">Coniella lustricola</name>
    <dbReference type="NCBI Taxonomy" id="2025994"/>
    <lineage>
        <taxon>Eukaryota</taxon>
        <taxon>Fungi</taxon>
        <taxon>Dikarya</taxon>
        <taxon>Ascomycota</taxon>
        <taxon>Pezizomycotina</taxon>
        <taxon>Sordariomycetes</taxon>
        <taxon>Sordariomycetidae</taxon>
        <taxon>Diaporthales</taxon>
        <taxon>Schizoparmaceae</taxon>
        <taxon>Coniella</taxon>
    </lineage>
</organism>
<dbReference type="InterPro" id="IPR036291">
    <property type="entry name" value="NAD(P)-bd_dom_sf"/>
</dbReference>
<dbReference type="OrthoDB" id="5308060at2759"/>
<proteinExistence type="predicted"/>
<feature type="region of interest" description="Disordered" evidence="1">
    <location>
        <begin position="457"/>
        <end position="478"/>
    </location>
</feature>
<dbReference type="AlphaFoldDB" id="A0A2T3AAQ4"/>
<dbReference type="STRING" id="2025994.A0A2T3AAQ4"/>
<dbReference type="PANTHER" id="PTHR43313:SF1">
    <property type="entry name" value="3BETA-HYDROXYSTEROID DEHYDROGENASE DHS-16"/>
    <property type="match status" value="1"/>
</dbReference>
<evidence type="ECO:0000313" key="3">
    <source>
        <dbReference type="Proteomes" id="UP000241462"/>
    </source>
</evidence>
<gene>
    <name evidence="2" type="ORF">BD289DRAFT_452598</name>
</gene>
<evidence type="ECO:0000313" key="2">
    <source>
        <dbReference type="EMBL" id="PSR88807.1"/>
    </source>
</evidence>
<dbReference type="EMBL" id="KZ678424">
    <property type="protein sequence ID" value="PSR88807.1"/>
    <property type="molecule type" value="Genomic_DNA"/>
</dbReference>
<dbReference type="PANTHER" id="PTHR43313">
    <property type="entry name" value="SHORT-CHAIN DEHYDROGENASE/REDUCTASE FAMILY 9C"/>
    <property type="match status" value="1"/>
</dbReference>
<evidence type="ECO:0000256" key="1">
    <source>
        <dbReference type="SAM" id="MobiDB-lite"/>
    </source>
</evidence>
<dbReference type="Pfam" id="PF08643">
    <property type="entry name" value="DUF1776"/>
    <property type="match status" value="1"/>
</dbReference>
<reference evidence="2 3" key="1">
    <citation type="journal article" date="2018" name="Mycol. Prog.">
        <title>Coniella lustricola, a new species from submerged detritus.</title>
        <authorList>
            <person name="Raudabaugh D.B."/>
            <person name="Iturriaga T."/>
            <person name="Carver A."/>
            <person name="Mondo S."/>
            <person name="Pangilinan J."/>
            <person name="Lipzen A."/>
            <person name="He G."/>
            <person name="Amirebrahimi M."/>
            <person name="Grigoriev I.V."/>
            <person name="Miller A.N."/>
        </authorList>
    </citation>
    <scope>NUCLEOTIDE SEQUENCE [LARGE SCALE GENOMIC DNA]</scope>
    <source>
        <strain evidence="2 3">B22-T-1</strain>
    </source>
</reference>
<sequence>MSADDQQFLDVLSSIPNQVRRYSGDVADAIDRHVDKVADQVRETLASQTWLPDAIRPRGKPPPPPSILPCPASLYPKAQDWVERHKVLTGLMALTAGYVVYRGYVVGRSARKTRRARRARNGARLEVVVLAASPNLPLTRSLALDLERRGFIVFIVCHTADDEALVQTISRPDIRPLGIDITDPPSAGVSIERFAQFLQTPHAAVPGAKTNYLTLNSVVLIPSLSYQTSPIATIPPSSFADLFNTHLLKPILTIQAFLPLLSSRLSPTSGSSSSSSSKPSPKVLVFTPSVISSINPPFHAPEATVCSALSAFTDVLTGELRPLNIPVTHFQLGTFDFAGFTPAALRSSSAVQPGLLPAPDSAETLAWPEAARHAYGRNFVNTSTSAISAGRVRGLRGSPLRDLYHSVFDVMDGSMTSSVVRVGLGADLYGFVGKFVPRSVLGWMMGIRRVDELSAWQPSHLPSSRPGSDKGDMPGPDYVAVHPEHVADANVWKEQ</sequence>
<accession>A0A2T3AAQ4</accession>
<dbReference type="Proteomes" id="UP000241462">
    <property type="component" value="Unassembled WGS sequence"/>
</dbReference>
<name>A0A2T3AAQ4_9PEZI</name>
<dbReference type="SUPFAM" id="SSF51735">
    <property type="entry name" value="NAD(P)-binding Rossmann-fold domains"/>
    <property type="match status" value="1"/>
</dbReference>
<feature type="compositionally biased region" description="Polar residues" evidence="1">
    <location>
        <begin position="457"/>
        <end position="466"/>
    </location>
</feature>
<dbReference type="InParanoid" id="A0A2T3AAQ4"/>